<accession>A0ABW3KL66</accession>
<dbReference type="Proteomes" id="UP001597048">
    <property type="component" value="Unassembled WGS sequence"/>
</dbReference>
<organism evidence="1 2">
    <name type="scientific">Oceanisphaera ostreae</name>
    <dbReference type="NCBI Taxonomy" id="914151"/>
    <lineage>
        <taxon>Bacteria</taxon>
        <taxon>Pseudomonadati</taxon>
        <taxon>Pseudomonadota</taxon>
        <taxon>Gammaproteobacteria</taxon>
        <taxon>Aeromonadales</taxon>
        <taxon>Aeromonadaceae</taxon>
        <taxon>Oceanisphaera</taxon>
    </lineage>
</organism>
<dbReference type="PANTHER" id="PTHR17985">
    <property type="entry name" value="SER/THR-RICH PROTEIN T10 IN DGCR REGION"/>
    <property type="match status" value="1"/>
</dbReference>
<gene>
    <name evidence="1" type="ORF">ACFQ1C_09140</name>
</gene>
<dbReference type="RefSeq" id="WP_379558297.1">
    <property type="nucleotide sequence ID" value="NZ_JBHTJS010000035.1"/>
</dbReference>
<evidence type="ECO:0000313" key="2">
    <source>
        <dbReference type="Proteomes" id="UP001597048"/>
    </source>
</evidence>
<protein>
    <submittedName>
        <fullName evidence="1">NRDE family protein</fullName>
    </submittedName>
</protein>
<proteinExistence type="predicted"/>
<dbReference type="PANTHER" id="PTHR17985:SF8">
    <property type="entry name" value="TRANSPORT AND GOLGI ORGANIZATION PROTEIN 2 HOMOLOG"/>
    <property type="match status" value="1"/>
</dbReference>
<comment type="caution">
    <text evidence="1">The sequence shown here is derived from an EMBL/GenBank/DDBJ whole genome shotgun (WGS) entry which is preliminary data.</text>
</comment>
<dbReference type="Pfam" id="PF05742">
    <property type="entry name" value="TANGO2"/>
    <property type="match status" value="1"/>
</dbReference>
<reference evidence="2" key="1">
    <citation type="journal article" date="2019" name="Int. J. Syst. Evol. Microbiol.">
        <title>The Global Catalogue of Microorganisms (GCM) 10K type strain sequencing project: providing services to taxonomists for standard genome sequencing and annotation.</title>
        <authorList>
            <consortium name="The Broad Institute Genomics Platform"/>
            <consortium name="The Broad Institute Genome Sequencing Center for Infectious Disease"/>
            <person name="Wu L."/>
            <person name="Ma J."/>
        </authorList>
    </citation>
    <scope>NUCLEOTIDE SEQUENCE [LARGE SCALE GENOMIC DNA]</scope>
    <source>
        <strain evidence="2">CCUG 60525</strain>
    </source>
</reference>
<sequence>MCLIAFSWQPEHGRLHLLANRDEFYARPTAPAHWWPDDANIWAGRDLKAKGTWLGLTREGRFAALTNVRESAALSGEQSREKRSRGELVADFLRTQTGCEDYLQQVLSRGDEYPGFNLLLGDMNRGELWYANNRSDADARRLEAGLYGLSNAILDTPWPKVERLKQGLAELSSVRDETAFGLLDDDTRAALDQLPNTGVGPEWESLLSSIFIQSPDYGTRAQTVLCVEQGRVVVTEHGRGPQGAELERRQASWLLAEPKPEPELMSRHGNRV</sequence>
<keyword evidence="2" id="KW-1185">Reference proteome</keyword>
<name>A0ABW3KL66_9GAMM</name>
<dbReference type="InterPro" id="IPR008551">
    <property type="entry name" value="TANGO2"/>
</dbReference>
<evidence type="ECO:0000313" key="1">
    <source>
        <dbReference type="EMBL" id="MFD1008317.1"/>
    </source>
</evidence>
<dbReference type="EMBL" id="JBHTJS010000035">
    <property type="protein sequence ID" value="MFD1008317.1"/>
    <property type="molecule type" value="Genomic_DNA"/>
</dbReference>